<keyword evidence="8" id="KW-0406">Ion transport</keyword>
<organism evidence="16 17">
    <name type="scientific">Trypanosoma rangeli SC58</name>
    <dbReference type="NCBI Taxonomy" id="429131"/>
    <lineage>
        <taxon>Eukaryota</taxon>
        <taxon>Discoba</taxon>
        <taxon>Euglenozoa</taxon>
        <taxon>Kinetoplastea</taxon>
        <taxon>Metakinetoplastina</taxon>
        <taxon>Trypanosomatida</taxon>
        <taxon>Trypanosomatidae</taxon>
        <taxon>Trypanosoma</taxon>
        <taxon>Herpetosoma</taxon>
    </lineage>
</organism>
<dbReference type="InterPro" id="IPR003929">
    <property type="entry name" value="K_chnl_BK_asu"/>
</dbReference>
<dbReference type="InterPro" id="IPR047871">
    <property type="entry name" value="K_chnl_Slo-like"/>
</dbReference>
<dbReference type="Pfam" id="PF21014">
    <property type="entry name" value="Slowpoke_C"/>
    <property type="match status" value="1"/>
</dbReference>
<keyword evidence="2" id="KW-0813">Transport</keyword>
<dbReference type="GO" id="GO:0005267">
    <property type="term" value="F:potassium channel activity"/>
    <property type="evidence" value="ECO:0007669"/>
    <property type="project" value="UniProtKB-KW"/>
</dbReference>
<feature type="domain" description="Calcium-activated potassium channel BK alpha subunit" evidence="13">
    <location>
        <begin position="506"/>
        <end position="590"/>
    </location>
</feature>
<dbReference type="OrthoDB" id="257992at2759"/>
<feature type="transmembrane region" description="Helical" evidence="12">
    <location>
        <begin position="333"/>
        <end position="358"/>
    </location>
</feature>
<reference evidence="16 17" key="1">
    <citation type="submission" date="2013-07" db="EMBL/GenBank/DDBJ databases">
        <authorList>
            <person name="Stoco P.H."/>
            <person name="Wagner G."/>
            <person name="Gerber A."/>
            <person name="Zaha A."/>
            <person name="Thompson C."/>
            <person name="Bartholomeu D.C."/>
            <person name="Luckemeyer D.D."/>
            <person name="Bahia D."/>
            <person name="Loreto E."/>
            <person name="Prestes E.B."/>
            <person name="Lima F.M."/>
            <person name="Rodrigues-Luiz G."/>
            <person name="Vallejo G.A."/>
            <person name="Filho J.F."/>
            <person name="Monteiro K.M."/>
            <person name="Tyler K.M."/>
            <person name="de Almeida L.G."/>
            <person name="Ortiz M.F."/>
            <person name="Siervo M.A."/>
            <person name="de Moraes M.H."/>
            <person name="Cunha O.L."/>
            <person name="Mendonca-Neto R."/>
            <person name="Silva R."/>
            <person name="Teixeira S.M."/>
            <person name="Murta S.M."/>
            <person name="Sincero T.C."/>
            <person name="Mendes T.A."/>
            <person name="Urmenyi T.P."/>
            <person name="Silva V.G."/>
            <person name="da Rocha W.D."/>
            <person name="Andersson B."/>
            <person name="Romanha A.J."/>
            <person name="Steindel M."/>
            <person name="de Vasconcelos A.T."/>
            <person name="Grisard E.C."/>
        </authorList>
    </citation>
    <scope>NUCLEOTIDE SEQUENCE [LARGE SCALE GENOMIC DNA]</scope>
    <source>
        <strain evidence="16 17">SC58</strain>
    </source>
</reference>
<keyword evidence="5" id="KW-0631">Potassium channel</keyword>
<evidence type="ECO:0000313" key="16">
    <source>
        <dbReference type="EMBL" id="ESL12175.1"/>
    </source>
</evidence>
<feature type="transmembrane region" description="Helical" evidence="12">
    <location>
        <begin position="268"/>
        <end position="294"/>
    </location>
</feature>
<comment type="subcellular location">
    <subcellularLocation>
        <location evidence="1">Membrane</location>
        <topology evidence="1">Multi-pass membrane protein</topology>
    </subcellularLocation>
</comment>
<keyword evidence="17" id="KW-1185">Reference proteome</keyword>
<comment type="caution">
    <text evidence="16">The sequence shown here is derived from an EMBL/GenBank/DDBJ whole genome shotgun (WGS) entry which is preliminary data.</text>
</comment>
<evidence type="ECO:0000256" key="12">
    <source>
        <dbReference type="SAM" id="Phobius"/>
    </source>
</evidence>
<dbReference type="SUPFAM" id="SSF81324">
    <property type="entry name" value="Voltage-gated potassium channels"/>
    <property type="match status" value="1"/>
</dbReference>
<keyword evidence="7 12" id="KW-1133">Transmembrane helix</keyword>
<keyword evidence="9 12" id="KW-0472">Membrane</keyword>
<evidence type="ECO:0000259" key="14">
    <source>
        <dbReference type="Pfam" id="PF07885"/>
    </source>
</evidence>
<name>A0A061JCS7_TRYRA</name>
<accession>A0A061JCS7</accession>
<dbReference type="EMBL" id="AUPL01000062">
    <property type="protein sequence ID" value="ESL12175.1"/>
    <property type="molecule type" value="Genomic_DNA"/>
</dbReference>
<evidence type="ECO:0000256" key="9">
    <source>
        <dbReference type="ARBA" id="ARBA00023136"/>
    </source>
</evidence>
<evidence type="ECO:0000256" key="4">
    <source>
        <dbReference type="ARBA" id="ARBA00022692"/>
    </source>
</evidence>
<dbReference type="Proteomes" id="UP000031737">
    <property type="component" value="Unassembled WGS sequence"/>
</dbReference>
<feature type="region of interest" description="Disordered" evidence="11">
    <location>
        <begin position="1"/>
        <end position="23"/>
    </location>
</feature>
<dbReference type="PANTHER" id="PTHR10027">
    <property type="entry name" value="CALCIUM-ACTIVATED POTASSIUM CHANNEL ALPHA CHAIN"/>
    <property type="match status" value="1"/>
</dbReference>
<feature type="transmembrane region" description="Helical" evidence="12">
    <location>
        <begin position="179"/>
        <end position="210"/>
    </location>
</feature>
<dbReference type="Pfam" id="PF07885">
    <property type="entry name" value="Ion_trans_2"/>
    <property type="match status" value="1"/>
</dbReference>
<feature type="compositionally biased region" description="Basic and acidic residues" evidence="11">
    <location>
        <begin position="1"/>
        <end position="12"/>
    </location>
</feature>
<dbReference type="InterPro" id="IPR013099">
    <property type="entry name" value="K_chnl_dom"/>
</dbReference>
<evidence type="ECO:0000256" key="2">
    <source>
        <dbReference type="ARBA" id="ARBA00022448"/>
    </source>
</evidence>
<keyword evidence="3" id="KW-0633">Potassium transport</keyword>
<evidence type="ECO:0000256" key="11">
    <source>
        <dbReference type="SAM" id="MobiDB-lite"/>
    </source>
</evidence>
<dbReference type="AlphaFoldDB" id="A0A061JCS7"/>
<evidence type="ECO:0000313" key="17">
    <source>
        <dbReference type="Proteomes" id="UP000031737"/>
    </source>
</evidence>
<keyword evidence="4 12" id="KW-0812">Transmembrane</keyword>
<feature type="domain" description="Ca2+-activated K+ channel Slowpoke-like C-terminal" evidence="15">
    <location>
        <begin position="1083"/>
        <end position="1140"/>
    </location>
</feature>
<keyword evidence="10" id="KW-0407">Ion channel</keyword>
<feature type="transmembrane region" description="Helical" evidence="12">
    <location>
        <begin position="217"/>
        <end position="236"/>
    </location>
</feature>
<proteinExistence type="predicted"/>
<evidence type="ECO:0000259" key="13">
    <source>
        <dbReference type="Pfam" id="PF03493"/>
    </source>
</evidence>
<evidence type="ECO:0000256" key="1">
    <source>
        <dbReference type="ARBA" id="ARBA00004141"/>
    </source>
</evidence>
<feature type="domain" description="Potassium channel" evidence="14">
    <location>
        <begin position="279"/>
        <end position="351"/>
    </location>
</feature>
<gene>
    <name evidence="16" type="ORF">TRSC58_00062</name>
</gene>
<evidence type="ECO:0000259" key="15">
    <source>
        <dbReference type="Pfam" id="PF21014"/>
    </source>
</evidence>
<evidence type="ECO:0000256" key="3">
    <source>
        <dbReference type="ARBA" id="ARBA00022538"/>
    </source>
</evidence>
<evidence type="ECO:0000256" key="10">
    <source>
        <dbReference type="ARBA" id="ARBA00023303"/>
    </source>
</evidence>
<keyword evidence="6" id="KW-0630">Potassium</keyword>
<dbReference type="InterPro" id="IPR048735">
    <property type="entry name" value="Slowpoke-like_C"/>
</dbReference>
<protein>
    <submittedName>
        <fullName evidence="16">Uncharacterized protein</fullName>
    </submittedName>
</protein>
<dbReference type="Pfam" id="PF03493">
    <property type="entry name" value="BK_channel_a"/>
    <property type="match status" value="1"/>
</dbReference>
<evidence type="ECO:0000256" key="5">
    <source>
        <dbReference type="ARBA" id="ARBA00022826"/>
    </source>
</evidence>
<evidence type="ECO:0000256" key="8">
    <source>
        <dbReference type="ARBA" id="ARBA00023065"/>
    </source>
</evidence>
<evidence type="ECO:0000256" key="6">
    <source>
        <dbReference type="ARBA" id="ARBA00022958"/>
    </source>
</evidence>
<evidence type="ECO:0000256" key="7">
    <source>
        <dbReference type="ARBA" id="ARBA00022989"/>
    </source>
</evidence>
<dbReference type="VEuPathDB" id="TriTrypDB:TRSC58_00062"/>
<dbReference type="Gene3D" id="1.10.287.70">
    <property type="match status" value="1"/>
</dbReference>
<sequence length="1152" mass="131306">MQRGDNGGKGDEGPLPAASPPGSVLPCAADVEAEAMRDTMDLTMVGRYKCYAKYVSHVASWRFRDQRQDRLTRRSALLRGSEYNEETGTSVSCGISWWTSYFSYRCGPRWRAQPPFGFPMMTGPRHSFQVLVRRHPVVAVHVWLFLFLCETVMVILYIMQATQLGAVTWMSYGRKDFDWYATVQTILSLVLLSQLVIAHSVSTFTIIVVLSTSGYRIITYFVALVSGLGWVSRMYVPLFLRCWAMRQYFLFLLDSFAMLTPRNHRLDVIRLAAGPLSFFFVLLFTFGCIFHVHNVLLGQHLGIGDAFYWIVVTASTVGFGDIVPFRWDGRAMALVFVMIFLATMPTWVLLAISTLRILREFPRYNGRKRHFFVYGKVSYEDAVSILEEVLTLYPMKVVCFCYTSFSPEVLAIGRHPRYRMRSSFFQVRLLDRRMMERLQISEASAIIILPDAEADSSSIDADVMLWSITFQRHAPHVPQFLRLRFAFHAKLLGGHGRFIFDQNNKFIMSTALLLPGILPFLVNLVRVASASGTSPPDLWEEHSQDNWKSLYEYSRRNNFATCPVPWYFVRLSLFRVVRLLKMHDVLVVGVEEATRNVMRLDLSYVLEQGDTLLVLYEGNLSGLAEVLSRLNPDVGGATQPFDSSTIVSNNSIGSKLRGDSVYMSRQDLLELELDSPSTEVGDVKLYYPFNTSSDLGGKGRGVAPLQRSNAALPVGRECAKDERRSSSPFCESRYSSAQVWELRWQLLQQPFVDQNPNGVSLKDLPLGGSMAVLRELLGYHRAALAHASGTMEEAIARLEQQVNDILAHVALEYLGHIEKEDDVENFLILDQVSSFCQPAQSSLYEKYLDEVIAKYELVRMMQSIQSIYPNSRLTLLTSRKLSNDFLLWWKGNFGFSLCYIRGLSTLESHLDYAIQRSGGRLRLRGILLYCSQLGRWDFSDVPLLTVENNVTNLMDLGSQVELQGAGGRYSQLTPFSEQNLVVELKSFVSCISVIPHHTDPEWRRRGEEQFQDSLAFMMGRCFSANMLQTIFIHAHRDHRIMQFFEMVLCQQGNDDLYDPALWSSYSNTSTTRFKVCGNQLLHFRTFGDAFSFLMSRHSWITIGVFRRFPPSEKLPGVARYFITNPPLRMPLRPDDVMYALSASSHVYNRVNV</sequence>
<dbReference type="PANTHER" id="PTHR10027:SF10">
    <property type="entry name" value="SLOWPOKE 2, ISOFORM D"/>
    <property type="match status" value="1"/>
</dbReference>
<feature type="transmembrane region" description="Helical" evidence="12">
    <location>
        <begin position="137"/>
        <end position="159"/>
    </location>
</feature>
<feature type="transmembrane region" description="Helical" evidence="12">
    <location>
        <begin position="306"/>
        <end position="327"/>
    </location>
</feature>
<dbReference type="GO" id="GO:0016020">
    <property type="term" value="C:membrane"/>
    <property type="evidence" value="ECO:0007669"/>
    <property type="project" value="UniProtKB-SubCell"/>
</dbReference>